<name>A0A392T480_9FABA</name>
<feature type="non-terminal residue" evidence="1">
    <location>
        <position position="50"/>
    </location>
</feature>
<organism evidence="1 2">
    <name type="scientific">Trifolium medium</name>
    <dbReference type="NCBI Taxonomy" id="97028"/>
    <lineage>
        <taxon>Eukaryota</taxon>
        <taxon>Viridiplantae</taxon>
        <taxon>Streptophyta</taxon>
        <taxon>Embryophyta</taxon>
        <taxon>Tracheophyta</taxon>
        <taxon>Spermatophyta</taxon>
        <taxon>Magnoliopsida</taxon>
        <taxon>eudicotyledons</taxon>
        <taxon>Gunneridae</taxon>
        <taxon>Pentapetalae</taxon>
        <taxon>rosids</taxon>
        <taxon>fabids</taxon>
        <taxon>Fabales</taxon>
        <taxon>Fabaceae</taxon>
        <taxon>Papilionoideae</taxon>
        <taxon>50 kb inversion clade</taxon>
        <taxon>NPAAA clade</taxon>
        <taxon>Hologalegina</taxon>
        <taxon>IRL clade</taxon>
        <taxon>Trifolieae</taxon>
        <taxon>Trifolium</taxon>
    </lineage>
</organism>
<comment type="caution">
    <text evidence="1">The sequence shown here is derived from an EMBL/GenBank/DDBJ whole genome shotgun (WGS) entry which is preliminary data.</text>
</comment>
<protein>
    <submittedName>
        <fullName evidence="1">Uncharacterized protein</fullName>
    </submittedName>
</protein>
<evidence type="ECO:0000313" key="1">
    <source>
        <dbReference type="EMBL" id="MCI55105.1"/>
    </source>
</evidence>
<proteinExistence type="predicted"/>
<reference evidence="1 2" key="1">
    <citation type="journal article" date="2018" name="Front. Plant Sci.">
        <title>Red Clover (Trifolium pratense) and Zigzag Clover (T. medium) - A Picture of Genomic Similarities and Differences.</title>
        <authorList>
            <person name="Dluhosova J."/>
            <person name="Istvanek J."/>
            <person name="Nedelnik J."/>
            <person name="Repkova J."/>
        </authorList>
    </citation>
    <scope>NUCLEOTIDE SEQUENCE [LARGE SCALE GENOMIC DNA]</scope>
    <source>
        <strain evidence="2">cv. 10/8</strain>
        <tissue evidence="1">Leaf</tissue>
    </source>
</reference>
<keyword evidence="2" id="KW-1185">Reference proteome</keyword>
<dbReference type="Proteomes" id="UP000265520">
    <property type="component" value="Unassembled WGS sequence"/>
</dbReference>
<evidence type="ECO:0000313" key="2">
    <source>
        <dbReference type="Proteomes" id="UP000265520"/>
    </source>
</evidence>
<sequence>YARDCKAPRAEPSVDVTQGTQPAARGRVYCMGTGVSGQIDDAMRGDYQIA</sequence>
<dbReference type="AlphaFoldDB" id="A0A392T480"/>
<feature type="non-terminal residue" evidence="1">
    <location>
        <position position="1"/>
    </location>
</feature>
<accession>A0A392T480</accession>
<dbReference type="EMBL" id="LXQA010490775">
    <property type="protein sequence ID" value="MCI55105.1"/>
    <property type="molecule type" value="Genomic_DNA"/>
</dbReference>